<geneLocation type="plasmid" evidence="2">
    <name>prln2</name>
</geneLocation>
<evidence type="ECO:0000313" key="2">
    <source>
        <dbReference type="Proteomes" id="UP000238523"/>
    </source>
</evidence>
<protein>
    <submittedName>
        <fullName evidence="1">Uncharacterized protein</fullName>
    </submittedName>
</protein>
<organism evidence="1 2">
    <name type="scientific">Rhizobium leguminosarum</name>
    <dbReference type="NCBI Taxonomy" id="384"/>
    <lineage>
        <taxon>Bacteria</taxon>
        <taxon>Pseudomonadati</taxon>
        <taxon>Pseudomonadota</taxon>
        <taxon>Alphaproteobacteria</taxon>
        <taxon>Hyphomicrobiales</taxon>
        <taxon>Rhizobiaceae</taxon>
        <taxon>Rhizobium/Agrobacterium group</taxon>
        <taxon>Rhizobium</taxon>
    </lineage>
</organism>
<keyword evidence="1" id="KW-0614">Plasmid</keyword>
<dbReference type="AlphaFoldDB" id="A0A2K9ZEV6"/>
<gene>
    <name evidence="1" type="ORF">CUJ84_pRLN2000253</name>
</gene>
<proteinExistence type="predicted"/>
<evidence type="ECO:0000313" key="1">
    <source>
        <dbReference type="EMBL" id="AUW46797.1"/>
    </source>
</evidence>
<dbReference type="Proteomes" id="UP000238523">
    <property type="component" value="Plasmid pRLN2"/>
</dbReference>
<name>A0A2K9ZEV6_RHILE</name>
<accession>A0A2K9ZEV6</accession>
<reference evidence="1 2" key="1">
    <citation type="submission" date="2017-11" db="EMBL/GenBank/DDBJ databases">
        <title>Complete genome of Rhizobium leguminosarum Norway, an ineffective micro-symbiont.</title>
        <authorList>
            <person name="Hoffrichter A."/>
            <person name="Liang J."/>
            <person name="Brachmann A."/>
            <person name="Marin M."/>
        </authorList>
    </citation>
    <scope>NUCLEOTIDE SEQUENCE [LARGE SCALE GENOMIC DNA]</scope>
    <source>
        <strain evidence="1 2">Norway</strain>
        <plasmid evidence="2">Plasmid prln2</plasmid>
    </source>
</reference>
<dbReference type="EMBL" id="CP025014">
    <property type="protein sequence ID" value="AUW46797.1"/>
    <property type="molecule type" value="Genomic_DNA"/>
</dbReference>
<sequence length="60" mass="6728">MGCQPWAWRWSLTNRGGLHKLSRASFLPVLLNPTQVESAMAVRLSHALRAFAPELRAEVV</sequence>